<sequence length="135" mass="14862">PPPPAAEQGGVPDDKGRDPDKGFGGWLKSKKNEIKAHTKEIRENAHLIDIARGIPSQPAHRGPRTGEERLEFTFMQRALGLELDLREGVVRAIKPGGQAESLLVQVMDRLVAIDGDPLPEVEDGDQFILRNIRTT</sequence>
<reference evidence="2" key="1">
    <citation type="submission" date="2023-10" db="EMBL/GenBank/DDBJ databases">
        <authorList>
            <person name="Chen Y."/>
            <person name="Shah S."/>
            <person name="Dougan E. K."/>
            <person name="Thang M."/>
            <person name="Chan C."/>
        </authorList>
    </citation>
    <scope>NUCLEOTIDE SEQUENCE [LARGE SCALE GENOMIC DNA]</scope>
</reference>
<evidence type="ECO:0008006" key="4">
    <source>
        <dbReference type="Google" id="ProtNLM"/>
    </source>
</evidence>
<feature type="compositionally biased region" description="Basic and acidic residues" evidence="1">
    <location>
        <begin position="12"/>
        <end position="21"/>
    </location>
</feature>
<evidence type="ECO:0000313" key="3">
    <source>
        <dbReference type="Proteomes" id="UP001189429"/>
    </source>
</evidence>
<comment type="caution">
    <text evidence="2">The sequence shown here is derived from an EMBL/GenBank/DDBJ whole genome shotgun (WGS) entry which is preliminary data.</text>
</comment>
<evidence type="ECO:0000256" key="1">
    <source>
        <dbReference type="SAM" id="MobiDB-lite"/>
    </source>
</evidence>
<proteinExistence type="predicted"/>
<dbReference type="EMBL" id="CAUYUJ010000128">
    <property type="protein sequence ID" value="CAK0788872.1"/>
    <property type="molecule type" value="Genomic_DNA"/>
</dbReference>
<name>A0ABN9P824_9DINO</name>
<dbReference type="Proteomes" id="UP001189429">
    <property type="component" value="Unassembled WGS sequence"/>
</dbReference>
<feature type="region of interest" description="Disordered" evidence="1">
    <location>
        <begin position="1"/>
        <end position="27"/>
    </location>
</feature>
<gene>
    <name evidence="2" type="ORF">PCOR1329_LOCUS597</name>
</gene>
<protein>
    <recommendedName>
        <fullName evidence="4">PDZ domain-containing protein</fullName>
    </recommendedName>
</protein>
<organism evidence="2 3">
    <name type="scientific">Prorocentrum cordatum</name>
    <dbReference type="NCBI Taxonomy" id="2364126"/>
    <lineage>
        <taxon>Eukaryota</taxon>
        <taxon>Sar</taxon>
        <taxon>Alveolata</taxon>
        <taxon>Dinophyceae</taxon>
        <taxon>Prorocentrales</taxon>
        <taxon>Prorocentraceae</taxon>
        <taxon>Prorocentrum</taxon>
    </lineage>
</organism>
<accession>A0ABN9P824</accession>
<keyword evidence="3" id="KW-1185">Reference proteome</keyword>
<evidence type="ECO:0000313" key="2">
    <source>
        <dbReference type="EMBL" id="CAK0788872.1"/>
    </source>
</evidence>
<feature type="non-terminal residue" evidence="2">
    <location>
        <position position="1"/>
    </location>
</feature>